<evidence type="ECO:0000256" key="3">
    <source>
        <dbReference type="ARBA" id="ARBA00022827"/>
    </source>
</evidence>
<gene>
    <name evidence="10" type="ORF">NSCI0253_LOCUS23716</name>
</gene>
<accession>A0A7S1AC20</accession>
<dbReference type="PRINTS" id="PR00420">
    <property type="entry name" value="RNGMNOXGNASE"/>
</dbReference>
<keyword evidence="7" id="KW-0472">Membrane</keyword>
<feature type="transmembrane region" description="Helical" evidence="7">
    <location>
        <begin position="448"/>
        <end position="467"/>
    </location>
</feature>
<dbReference type="Gene3D" id="3.50.50.60">
    <property type="entry name" value="FAD/NAD(P)-binding domain"/>
    <property type="match status" value="1"/>
</dbReference>
<name>A0A7S1AC20_NOCSC</name>
<evidence type="ECO:0000256" key="7">
    <source>
        <dbReference type="SAM" id="Phobius"/>
    </source>
</evidence>
<keyword evidence="8" id="KW-0732">Signal</keyword>
<evidence type="ECO:0000256" key="1">
    <source>
        <dbReference type="ARBA" id="ARBA00001974"/>
    </source>
</evidence>
<dbReference type="AlphaFoldDB" id="A0A7S1AC20"/>
<comment type="cofactor">
    <cofactor evidence="1">
        <name>FAD</name>
        <dbReference type="ChEBI" id="CHEBI:57692"/>
    </cofactor>
</comment>
<sequence length="473" mass="51593">MQVLFVILCWLMARSIDALIVGGGPVGLALAHGLRQRGVGVLVLERTLATSHDWSTTYSYRIDQRGIALLRTCGLLPELEEKGVPSTGFDLTTWFPDGTSKEVVNARASMALGYWIQRPALLALLAESLRDEMLEGELTSLTFDAGLATAQVQIGDEVLRVTSRFVFGCDGAKSAVRAKLQAVSAECMADFEPRVLDTPSSGLVYRAVLATPPDEFHPHKIHRIAGKSGQSVAMLPFSGARGEPRPLSFARTADSILHNLATPDAVYAYLDEEFPQLEARKRLSFAAASAWCSSPGSTFPRARWCNRASVVVSGVGAALLGDSLHSFPPDLGQGVNSGFTDVAALLECWPSDHADPAAVQRCFEAFNIRQAPEAEAICRLLPVGMPYQYNVGKTFAEYLFLAGLLGRMFIHKLCPLIFDPPVVTLVTQAPPLKYTECFARHRRNDQRIVLSLGLGLAMCLLSTWRFSARRRNT</sequence>
<keyword evidence="2" id="KW-0285">Flavoprotein</keyword>
<evidence type="ECO:0000256" key="6">
    <source>
        <dbReference type="ARBA" id="ARBA00023033"/>
    </source>
</evidence>
<feature type="domain" description="FAD-binding" evidence="9">
    <location>
        <begin position="17"/>
        <end position="183"/>
    </location>
</feature>
<evidence type="ECO:0000256" key="8">
    <source>
        <dbReference type="SAM" id="SignalP"/>
    </source>
</evidence>
<dbReference type="InterPro" id="IPR002938">
    <property type="entry name" value="FAD-bd"/>
</dbReference>
<evidence type="ECO:0000256" key="4">
    <source>
        <dbReference type="ARBA" id="ARBA00022857"/>
    </source>
</evidence>
<keyword evidence="4" id="KW-0521">NADP</keyword>
<dbReference type="SUPFAM" id="SSF51905">
    <property type="entry name" value="FAD/NAD(P)-binding domain"/>
    <property type="match status" value="1"/>
</dbReference>
<evidence type="ECO:0000256" key="5">
    <source>
        <dbReference type="ARBA" id="ARBA00023002"/>
    </source>
</evidence>
<dbReference type="PANTHER" id="PTHR46028:SF2">
    <property type="entry name" value="KYNURENINE 3-MONOOXYGENASE"/>
    <property type="match status" value="1"/>
</dbReference>
<keyword evidence="3" id="KW-0274">FAD</keyword>
<keyword evidence="7" id="KW-1133">Transmembrane helix</keyword>
<keyword evidence="5" id="KW-0560">Oxidoreductase</keyword>
<dbReference type="GO" id="GO:0004502">
    <property type="term" value="F:kynurenine 3-monooxygenase activity"/>
    <property type="evidence" value="ECO:0007669"/>
    <property type="project" value="TreeGrafter"/>
</dbReference>
<protein>
    <recommendedName>
        <fullName evidence="9">FAD-binding domain-containing protein</fullName>
    </recommendedName>
</protein>
<dbReference type="Pfam" id="PF01494">
    <property type="entry name" value="FAD_binding_3"/>
    <property type="match status" value="1"/>
</dbReference>
<dbReference type="PANTHER" id="PTHR46028">
    <property type="entry name" value="KYNURENINE 3-MONOOXYGENASE"/>
    <property type="match status" value="1"/>
</dbReference>
<dbReference type="EMBL" id="HBFQ01033666">
    <property type="protein sequence ID" value="CAD8849366.1"/>
    <property type="molecule type" value="Transcribed_RNA"/>
</dbReference>
<feature type="signal peptide" evidence="8">
    <location>
        <begin position="1"/>
        <end position="18"/>
    </location>
</feature>
<evidence type="ECO:0000256" key="2">
    <source>
        <dbReference type="ARBA" id="ARBA00022630"/>
    </source>
</evidence>
<dbReference type="InterPro" id="IPR036188">
    <property type="entry name" value="FAD/NAD-bd_sf"/>
</dbReference>
<dbReference type="GO" id="GO:0070189">
    <property type="term" value="P:kynurenine metabolic process"/>
    <property type="evidence" value="ECO:0007669"/>
    <property type="project" value="TreeGrafter"/>
</dbReference>
<keyword evidence="7" id="KW-0812">Transmembrane</keyword>
<proteinExistence type="predicted"/>
<dbReference type="GO" id="GO:0071949">
    <property type="term" value="F:FAD binding"/>
    <property type="evidence" value="ECO:0007669"/>
    <property type="project" value="InterPro"/>
</dbReference>
<reference evidence="10" key="1">
    <citation type="submission" date="2021-01" db="EMBL/GenBank/DDBJ databases">
        <authorList>
            <person name="Corre E."/>
            <person name="Pelletier E."/>
            <person name="Niang G."/>
            <person name="Scheremetjew M."/>
            <person name="Finn R."/>
            <person name="Kale V."/>
            <person name="Holt S."/>
            <person name="Cochrane G."/>
            <person name="Meng A."/>
            <person name="Brown T."/>
            <person name="Cohen L."/>
        </authorList>
    </citation>
    <scope>NUCLEOTIDE SEQUENCE</scope>
</reference>
<evidence type="ECO:0000313" key="10">
    <source>
        <dbReference type="EMBL" id="CAD8849366.1"/>
    </source>
</evidence>
<evidence type="ECO:0000259" key="9">
    <source>
        <dbReference type="Pfam" id="PF01494"/>
    </source>
</evidence>
<organism evidence="10">
    <name type="scientific">Noctiluca scintillans</name>
    <name type="common">Sea sparkle</name>
    <name type="synonym">Red tide dinoflagellate</name>
    <dbReference type="NCBI Taxonomy" id="2966"/>
    <lineage>
        <taxon>Eukaryota</taxon>
        <taxon>Sar</taxon>
        <taxon>Alveolata</taxon>
        <taxon>Dinophyceae</taxon>
        <taxon>Noctilucales</taxon>
        <taxon>Noctilucaceae</taxon>
        <taxon>Noctiluca</taxon>
    </lineage>
</organism>
<keyword evidence="6" id="KW-0503">Monooxygenase</keyword>
<feature type="chain" id="PRO_5031244624" description="FAD-binding domain-containing protein" evidence="8">
    <location>
        <begin position="19"/>
        <end position="473"/>
    </location>
</feature>